<evidence type="ECO:0000313" key="4">
    <source>
        <dbReference type="EMBL" id="TJZ73460.1"/>
    </source>
</evidence>
<proteinExistence type="predicted"/>
<dbReference type="InterPro" id="IPR036271">
    <property type="entry name" value="Tet_transcr_reg_TetR-rel_C_sf"/>
</dbReference>
<evidence type="ECO:0000256" key="1">
    <source>
        <dbReference type="ARBA" id="ARBA00023125"/>
    </source>
</evidence>
<keyword evidence="5" id="KW-1185">Reference proteome</keyword>
<dbReference type="InterPro" id="IPR009057">
    <property type="entry name" value="Homeodomain-like_sf"/>
</dbReference>
<dbReference type="PANTHER" id="PTHR30055">
    <property type="entry name" value="HTH-TYPE TRANSCRIPTIONAL REGULATOR RUTR"/>
    <property type="match status" value="1"/>
</dbReference>
<dbReference type="InterPro" id="IPR001647">
    <property type="entry name" value="HTH_TetR"/>
</dbReference>
<organism evidence="4 5">
    <name type="scientific">Rhodococcus oryzae</name>
    <dbReference type="NCBI Taxonomy" id="2571143"/>
    <lineage>
        <taxon>Bacteria</taxon>
        <taxon>Bacillati</taxon>
        <taxon>Actinomycetota</taxon>
        <taxon>Actinomycetes</taxon>
        <taxon>Mycobacteriales</taxon>
        <taxon>Nocardiaceae</taxon>
        <taxon>Rhodococcus</taxon>
    </lineage>
</organism>
<feature type="DNA-binding region" description="H-T-H motif" evidence="2">
    <location>
        <begin position="60"/>
        <end position="79"/>
    </location>
</feature>
<evidence type="ECO:0000313" key="5">
    <source>
        <dbReference type="Proteomes" id="UP000305109"/>
    </source>
</evidence>
<dbReference type="Proteomes" id="UP000305109">
    <property type="component" value="Unassembled WGS sequence"/>
</dbReference>
<comment type="caution">
    <text evidence="4">The sequence shown here is derived from an EMBL/GenBank/DDBJ whole genome shotgun (WGS) entry which is preliminary data.</text>
</comment>
<evidence type="ECO:0000256" key="2">
    <source>
        <dbReference type="PROSITE-ProRule" id="PRU00335"/>
    </source>
</evidence>
<accession>A0ABY2RDC4</accession>
<sequence length="225" mass="24378">MLILVPLAGVVKVQNVKRRRRVSESVAAETPGVVSSSKAAARIRAAAVEAFAENGYGGTTTRDIAARLGLSPAAMYPHYKSKEELLYAISYEGHQRCVELLTDADPVDSPPTARLRAVVGAFTRWHATHHARGRVVQYELTALSPEHYRTIIGLRRDVNRIVKRIVKAGAADGSFVVPDVEGVTLAITSLCVDVCRWFPGGGFTEPDRVAELYSELALRLVAATA</sequence>
<gene>
    <name evidence="4" type="ORF">FCG67_24295</name>
</gene>
<dbReference type="SUPFAM" id="SSF48498">
    <property type="entry name" value="Tetracyclin repressor-like, C-terminal domain"/>
    <property type="match status" value="1"/>
</dbReference>
<dbReference type="InterPro" id="IPR050109">
    <property type="entry name" value="HTH-type_TetR-like_transc_reg"/>
</dbReference>
<dbReference type="PRINTS" id="PR00455">
    <property type="entry name" value="HTHTETR"/>
</dbReference>
<dbReference type="PROSITE" id="PS50977">
    <property type="entry name" value="HTH_TETR_2"/>
    <property type="match status" value="1"/>
</dbReference>
<dbReference type="Gene3D" id="1.10.357.10">
    <property type="entry name" value="Tetracycline Repressor, domain 2"/>
    <property type="match status" value="1"/>
</dbReference>
<feature type="domain" description="HTH tetR-type" evidence="3">
    <location>
        <begin position="37"/>
        <end position="97"/>
    </location>
</feature>
<dbReference type="Pfam" id="PF00440">
    <property type="entry name" value="TetR_N"/>
    <property type="match status" value="1"/>
</dbReference>
<evidence type="ECO:0000259" key="3">
    <source>
        <dbReference type="PROSITE" id="PS50977"/>
    </source>
</evidence>
<dbReference type="Pfam" id="PF17932">
    <property type="entry name" value="TetR_C_24"/>
    <property type="match status" value="1"/>
</dbReference>
<dbReference type="SUPFAM" id="SSF46689">
    <property type="entry name" value="Homeodomain-like"/>
    <property type="match status" value="1"/>
</dbReference>
<dbReference type="InterPro" id="IPR041490">
    <property type="entry name" value="KstR2_TetR_C"/>
</dbReference>
<reference evidence="4 5" key="1">
    <citation type="submission" date="2019-04" db="EMBL/GenBank/DDBJ databases">
        <title>Rhodococcus oryzae sp. nov., a novel actinomycete isolated from rhizosphere soil of rice (Oryza sativa L.).</title>
        <authorList>
            <person name="Li C."/>
        </authorList>
    </citation>
    <scope>NUCLEOTIDE SEQUENCE [LARGE SCALE GENOMIC DNA]</scope>
    <source>
        <strain evidence="4 5">NEAU-CX67</strain>
    </source>
</reference>
<keyword evidence="1 2" id="KW-0238">DNA-binding</keyword>
<name>A0ABY2RDC4_9NOCA</name>
<dbReference type="PANTHER" id="PTHR30055:SF200">
    <property type="entry name" value="HTH-TYPE TRANSCRIPTIONAL REPRESSOR BDCR"/>
    <property type="match status" value="1"/>
</dbReference>
<protein>
    <submittedName>
        <fullName evidence="4">TetR/AcrR family transcriptional regulator</fullName>
    </submittedName>
</protein>
<dbReference type="EMBL" id="SUMD01000018">
    <property type="protein sequence ID" value="TJZ73460.1"/>
    <property type="molecule type" value="Genomic_DNA"/>
</dbReference>